<evidence type="ECO:0000313" key="1">
    <source>
        <dbReference type="EMBL" id="KKJ75403.1"/>
    </source>
</evidence>
<accession>A0A0M2R795</accession>
<sequence length="174" mass="19209">MINLLNSSWFDRNTAANSSNNPYVQQAREQALLANKAKNNVGDAQAEATKNRDQISISPEAQKLIYQQQLDNPRTDRQKAADLVRFMPSSVKSMTGGLNWMDAAKAATVDSSSDVAKKLEEAKVKDMLEYPMEYLRQIGPAALSAQAKAMGFEMPQSLADLTQKQAQSLVLKLM</sequence>
<gene>
    <name evidence="1" type="ORF">WH95_18325</name>
</gene>
<dbReference type="RefSeq" id="WP_046509831.1">
    <property type="nucleotide sequence ID" value="NZ_LANI01000032.1"/>
</dbReference>
<reference evidence="1 2" key="1">
    <citation type="submission" date="2015-03" db="EMBL/GenBank/DDBJ databases">
        <title>Genome sequence of Kiloniella sp. P1-1, isolated from the gut microflora of Pacific white shrimp, Penaeus vannamei.</title>
        <authorList>
            <person name="Shao Z."/>
            <person name="Wang L."/>
            <person name="Li X."/>
        </authorList>
    </citation>
    <scope>NUCLEOTIDE SEQUENCE [LARGE SCALE GENOMIC DNA]</scope>
    <source>
        <strain evidence="1 2">P1-1</strain>
    </source>
</reference>
<proteinExistence type="predicted"/>
<comment type="caution">
    <text evidence="1">The sequence shown here is derived from an EMBL/GenBank/DDBJ whole genome shotgun (WGS) entry which is preliminary data.</text>
</comment>
<name>A0A0M2R795_9PROT</name>
<evidence type="ECO:0000313" key="2">
    <source>
        <dbReference type="Proteomes" id="UP000034491"/>
    </source>
</evidence>
<dbReference type="AlphaFoldDB" id="A0A0M2R795"/>
<dbReference type="EMBL" id="LANI01000032">
    <property type="protein sequence ID" value="KKJ75403.1"/>
    <property type="molecule type" value="Genomic_DNA"/>
</dbReference>
<protein>
    <submittedName>
        <fullName evidence="1">Uncharacterized protein</fullName>
    </submittedName>
</protein>
<dbReference type="Proteomes" id="UP000034491">
    <property type="component" value="Unassembled WGS sequence"/>
</dbReference>
<dbReference type="STRING" id="1549748.WH95_18325"/>
<dbReference type="OrthoDB" id="8478497at2"/>
<keyword evidence="2" id="KW-1185">Reference proteome</keyword>
<organism evidence="1 2">
    <name type="scientific">Kiloniella litopenaei</name>
    <dbReference type="NCBI Taxonomy" id="1549748"/>
    <lineage>
        <taxon>Bacteria</taxon>
        <taxon>Pseudomonadati</taxon>
        <taxon>Pseudomonadota</taxon>
        <taxon>Alphaproteobacteria</taxon>
        <taxon>Rhodospirillales</taxon>
        <taxon>Kiloniellaceae</taxon>
        <taxon>Kiloniella</taxon>
    </lineage>
</organism>